<accession>A0A2S7EQW6</accession>
<dbReference type="OrthoDB" id="8664388at2"/>
<comment type="caution">
    <text evidence="2">The sequence shown here is derived from an EMBL/GenBank/DDBJ whole genome shotgun (WGS) entry which is preliminary data.</text>
</comment>
<dbReference type="AlphaFoldDB" id="A0A2S7EQW6"/>
<gene>
    <name evidence="2" type="ORF">XhyaCFBP1156_18510</name>
</gene>
<dbReference type="InterPro" id="IPR041535">
    <property type="entry name" value="VbhA"/>
</dbReference>
<dbReference type="RefSeq" id="WP_011171677.1">
    <property type="nucleotide sequence ID" value="NZ_CP043477.1"/>
</dbReference>
<feature type="domain" description="Antitoxin VbhA" evidence="1">
    <location>
        <begin position="10"/>
        <end position="56"/>
    </location>
</feature>
<name>A0A2S7EQW6_9XANT</name>
<dbReference type="InterPro" id="IPR043038">
    <property type="entry name" value="VbhA_sf"/>
</dbReference>
<dbReference type="Proteomes" id="UP000238261">
    <property type="component" value="Unassembled WGS sequence"/>
</dbReference>
<keyword evidence="3" id="KW-1185">Reference proteome</keyword>
<dbReference type="EMBL" id="MDEG01000027">
    <property type="protein sequence ID" value="PPU95513.1"/>
    <property type="molecule type" value="Genomic_DNA"/>
</dbReference>
<organism evidence="2 3">
    <name type="scientific">Xanthomonas hyacinthi</name>
    <dbReference type="NCBI Taxonomy" id="56455"/>
    <lineage>
        <taxon>Bacteria</taxon>
        <taxon>Pseudomonadati</taxon>
        <taxon>Pseudomonadota</taxon>
        <taxon>Gammaproteobacteria</taxon>
        <taxon>Lysobacterales</taxon>
        <taxon>Lysobacteraceae</taxon>
        <taxon>Xanthomonas</taxon>
    </lineage>
</organism>
<dbReference type="CDD" id="cd11586">
    <property type="entry name" value="VbhA_like"/>
    <property type="match status" value="1"/>
</dbReference>
<evidence type="ECO:0000313" key="2">
    <source>
        <dbReference type="EMBL" id="PPU95513.1"/>
    </source>
</evidence>
<proteinExistence type="predicted"/>
<evidence type="ECO:0000259" key="1">
    <source>
        <dbReference type="Pfam" id="PF18495"/>
    </source>
</evidence>
<reference evidence="3" key="1">
    <citation type="submission" date="2016-08" db="EMBL/GenBank/DDBJ databases">
        <authorList>
            <person name="Merda D."/>
            <person name="Briand M."/>
            <person name="Taghouti G."/>
            <person name="Carrere S."/>
            <person name="Gouzy J."/>
            <person name="Portier P."/>
            <person name="Jacques M.-A."/>
            <person name="Fischer-Le Saux M."/>
        </authorList>
    </citation>
    <scope>NUCLEOTIDE SEQUENCE [LARGE SCALE GENOMIC DNA]</scope>
    <source>
        <strain evidence="3">CFBP1156</strain>
    </source>
</reference>
<dbReference type="Pfam" id="PF18495">
    <property type="entry name" value="VbhA"/>
    <property type="match status" value="1"/>
</dbReference>
<evidence type="ECO:0000313" key="3">
    <source>
        <dbReference type="Proteomes" id="UP000238261"/>
    </source>
</evidence>
<sequence length="62" mass="6905">MIAEQEQTERRAVVQSALASQRIEGLEPDAQAVADAERWARGEMTIGAAVDQYKARMRLEMA</sequence>
<dbReference type="Gene3D" id="1.10.8.1050">
    <property type="entry name" value="Antitoxin VbhA-like"/>
    <property type="match status" value="1"/>
</dbReference>
<dbReference type="InterPro" id="IPR033788">
    <property type="entry name" value="VbhA-like"/>
</dbReference>
<protein>
    <recommendedName>
        <fullName evidence="1">Antitoxin VbhA domain-containing protein</fullName>
    </recommendedName>
</protein>